<accession>A0A397INK8</accession>
<dbReference type="AlphaFoldDB" id="A0A397INK8"/>
<evidence type="ECO:0000313" key="2">
    <source>
        <dbReference type="Proteomes" id="UP000266861"/>
    </source>
</evidence>
<proteinExistence type="predicted"/>
<organism evidence="1 2">
    <name type="scientific">Diversispora epigaea</name>
    <dbReference type="NCBI Taxonomy" id="1348612"/>
    <lineage>
        <taxon>Eukaryota</taxon>
        <taxon>Fungi</taxon>
        <taxon>Fungi incertae sedis</taxon>
        <taxon>Mucoromycota</taxon>
        <taxon>Glomeromycotina</taxon>
        <taxon>Glomeromycetes</taxon>
        <taxon>Diversisporales</taxon>
        <taxon>Diversisporaceae</taxon>
        <taxon>Diversispora</taxon>
    </lineage>
</organism>
<protein>
    <submittedName>
        <fullName evidence="1">Uncharacterized protein</fullName>
    </submittedName>
</protein>
<sequence>MSKKRVETFSLTSSSEKDSLENQQIVTFTPETHEFKLYDLSSSKPISTLESGINGKHLCWSKAISDCVEDSKNECFITLSCFDVKGHCNDTMYGDDESDLESGDKYLRPLSTTDVNEIYTSSIGSVIKFLDSDNSPLKTKKVIIIVNACKETMNNLNRNQRFFSRSSMIELPKQLSIRFLTYHPS</sequence>
<reference evidence="1 2" key="1">
    <citation type="submission" date="2018-08" db="EMBL/GenBank/DDBJ databases">
        <title>Genome and evolution of the arbuscular mycorrhizal fungus Diversispora epigaea (formerly Glomus versiforme) and its bacterial endosymbionts.</title>
        <authorList>
            <person name="Sun X."/>
            <person name="Fei Z."/>
            <person name="Harrison M."/>
        </authorList>
    </citation>
    <scope>NUCLEOTIDE SEQUENCE [LARGE SCALE GENOMIC DNA]</scope>
    <source>
        <strain evidence="1 2">IT104</strain>
    </source>
</reference>
<dbReference type="Proteomes" id="UP000266861">
    <property type="component" value="Unassembled WGS sequence"/>
</dbReference>
<dbReference type="EMBL" id="PQFF01000186">
    <property type="protein sequence ID" value="RHZ76412.1"/>
    <property type="molecule type" value="Genomic_DNA"/>
</dbReference>
<name>A0A397INK8_9GLOM</name>
<evidence type="ECO:0000313" key="1">
    <source>
        <dbReference type="EMBL" id="RHZ76412.1"/>
    </source>
</evidence>
<keyword evidence="2" id="KW-1185">Reference proteome</keyword>
<comment type="caution">
    <text evidence="1">The sequence shown here is derived from an EMBL/GenBank/DDBJ whole genome shotgun (WGS) entry which is preliminary data.</text>
</comment>
<gene>
    <name evidence="1" type="ORF">Glove_198g58</name>
</gene>